<protein>
    <recommendedName>
        <fullName evidence="4">RNase NYN domain-containing protein</fullName>
    </recommendedName>
</protein>
<keyword evidence="1" id="KW-0812">Transmembrane</keyword>
<dbReference type="EMBL" id="CP048788">
    <property type="protein sequence ID" value="QJF51121.1"/>
    <property type="molecule type" value="Genomic_DNA"/>
</dbReference>
<name>A0A858SUD1_9RHOB</name>
<evidence type="ECO:0000313" key="2">
    <source>
        <dbReference type="EMBL" id="QJF51121.1"/>
    </source>
</evidence>
<dbReference type="AlphaFoldDB" id="A0A858SUD1"/>
<accession>A0A858SUD1</accession>
<dbReference type="KEGG" id="rpon:G3256_08100"/>
<dbReference type="RefSeq" id="WP_169640336.1">
    <property type="nucleotide sequence ID" value="NZ_CP048788.1"/>
</dbReference>
<keyword evidence="3" id="KW-1185">Reference proteome</keyword>
<dbReference type="Proteomes" id="UP000503308">
    <property type="component" value="Chromosome"/>
</dbReference>
<keyword evidence="1" id="KW-1133">Transmembrane helix</keyword>
<evidence type="ECO:0000313" key="3">
    <source>
        <dbReference type="Proteomes" id="UP000503308"/>
    </source>
</evidence>
<proteinExistence type="predicted"/>
<sequence>MSLIMSSEPLTLGDVLSAQPDAKPGLPAINGVQKAGVRLLRIALLAGACTLLVWWQLSRPELDAALVLVPASTLLVVWWLVDRKSRTLSRGRSRKSIQHVLLAHDRQGFMHKLRLDEKTAVFDGNNILHLGLDNGLDAQPLGEIAHRLRSEGYRIVCFFDANIFYTLRDHDAFRDGQRHSTVMLERFFGLSRDEIYVVPSGSQADIYVLECLKYLPVSFAVTNDRYRDYEKHYPTVMKDSLWRKGVVITGDEIRLLQYRFRDAAPAD</sequence>
<reference evidence="2 3" key="1">
    <citation type="submission" date="2020-02" db="EMBL/GenBank/DDBJ databases">
        <title>Genome sequence of Roseobacter ponti.</title>
        <authorList>
            <person name="Hollensteiner J."/>
            <person name="Schneider D."/>
            <person name="Poehlein A."/>
            <person name="Daniel R."/>
        </authorList>
    </citation>
    <scope>NUCLEOTIDE SEQUENCE [LARGE SCALE GENOMIC DNA]</scope>
    <source>
        <strain evidence="2 3">DSM 106830</strain>
    </source>
</reference>
<dbReference type="Gene3D" id="3.40.50.11980">
    <property type="match status" value="1"/>
</dbReference>
<feature type="transmembrane region" description="Helical" evidence="1">
    <location>
        <begin position="39"/>
        <end position="58"/>
    </location>
</feature>
<feature type="transmembrane region" description="Helical" evidence="1">
    <location>
        <begin position="64"/>
        <end position="81"/>
    </location>
</feature>
<organism evidence="2 3">
    <name type="scientific">Roseobacter ponti</name>
    <dbReference type="NCBI Taxonomy" id="1891787"/>
    <lineage>
        <taxon>Bacteria</taxon>
        <taxon>Pseudomonadati</taxon>
        <taxon>Pseudomonadota</taxon>
        <taxon>Alphaproteobacteria</taxon>
        <taxon>Rhodobacterales</taxon>
        <taxon>Roseobacteraceae</taxon>
        <taxon>Roseobacter</taxon>
    </lineage>
</organism>
<keyword evidence="1" id="KW-0472">Membrane</keyword>
<evidence type="ECO:0000256" key="1">
    <source>
        <dbReference type="SAM" id="Phobius"/>
    </source>
</evidence>
<evidence type="ECO:0008006" key="4">
    <source>
        <dbReference type="Google" id="ProtNLM"/>
    </source>
</evidence>
<gene>
    <name evidence="2" type="ORF">G3256_08100</name>
</gene>